<dbReference type="STRING" id="490899.DKAM_0248"/>
<reference evidence="1 2" key="1">
    <citation type="journal article" date="2009" name="J. Bacteriol.">
        <title>Complete genome sequence of the anaerobic, protein-degrading hyperthermophilic crenarchaeon Desulfurococcus kamchatkensis.</title>
        <authorList>
            <person name="Ravin N.V."/>
            <person name="Mardanov A.V."/>
            <person name="Beletsky A.V."/>
            <person name="Kublanov I.V."/>
            <person name="Kolganova T.V."/>
            <person name="Lebedinsky A.V."/>
            <person name="Chernyh N.A."/>
            <person name="Bonch-Osmolovskaya E.A."/>
            <person name="Skryabin K.G."/>
        </authorList>
    </citation>
    <scope>NUCLEOTIDE SEQUENCE [LARGE SCALE GENOMIC DNA]</scope>
    <source>
        <strain evidence="2">DSM 18924 / JCM 16383 / VKM B-2413 / 1221n</strain>
    </source>
</reference>
<gene>
    <name evidence="1" type="ordered locus">DKAM_0248</name>
</gene>
<protein>
    <submittedName>
        <fullName evidence="1">Uncharacterized protein</fullName>
    </submittedName>
</protein>
<dbReference type="Proteomes" id="UP000006903">
    <property type="component" value="Chromosome"/>
</dbReference>
<evidence type="ECO:0000313" key="2">
    <source>
        <dbReference type="Proteomes" id="UP000006903"/>
    </source>
</evidence>
<dbReference type="KEGG" id="dka:DKAM_0248"/>
<accession>B8D327</accession>
<dbReference type="AlphaFoldDB" id="B8D327"/>
<proteinExistence type="predicted"/>
<sequence>MLFMVSLLAFTGTRFFFSNYVLVVRSMLGDPMLFGLVVNTIPALTGAETFIKVIEEIL</sequence>
<dbReference type="RefSeq" id="WP_012607916.1">
    <property type="nucleotide sequence ID" value="NC_011766.1"/>
</dbReference>
<name>B8D327_DESA1</name>
<dbReference type="HOGENOM" id="CLU_2968282_0_0_2"/>
<evidence type="ECO:0000313" key="1">
    <source>
        <dbReference type="EMBL" id="ACL10574.1"/>
    </source>
</evidence>
<dbReference type="EMBL" id="CP001140">
    <property type="protein sequence ID" value="ACL10574.1"/>
    <property type="molecule type" value="Genomic_DNA"/>
</dbReference>
<organism evidence="1 2">
    <name type="scientific">Desulfurococcus amylolyticus (strain DSM 18924 / JCM 16383 / VKM B-2413 / 1221n)</name>
    <name type="common">Desulfurococcus kamchatkensis</name>
    <dbReference type="NCBI Taxonomy" id="490899"/>
    <lineage>
        <taxon>Archaea</taxon>
        <taxon>Thermoproteota</taxon>
        <taxon>Thermoprotei</taxon>
        <taxon>Desulfurococcales</taxon>
        <taxon>Desulfurococcaceae</taxon>
        <taxon>Desulfurococcus</taxon>
    </lineage>
</organism>
<dbReference type="GeneID" id="43445704"/>